<dbReference type="SUPFAM" id="SSF55154">
    <property type="entry name" value="CYTH-like phosphatases"/>
    <property type="match status" value="1"/>
</dbReference>
<dbReference type="AlphaFoldDB" id="A0A836IH21"/>
<dbReference type="GO" id="GO:0006397">
    <property type="term" value="P:mRNA processing"/>
    <property type="evidence" value="ECO:0007669"/>
    <property type="project" value="UniProtKB-KW"/>
</dbReference>
<dbReference type="GO" id="GO:0004651">
    <property type="term" value="F:polynucleotide 5'-phosphatase activity"/>
    <property type="evidence" value="ECO:0007669"/>
    <property type="project" value="InterPro"/>
</dbReference>
<evidence type="ECO:0000313" key="6">
    <source>
        <dbReference type="Proteomes" id="UP000674318"/>
    </source>
</evidence>
<evidence type="ECO:0000256" key="4">
    <source>
        <dbReference type="ARBA" id="ARBA00047740"/>
    </source>
</evidence>
<reference evidence="5 6" key="1">
    <citation type="submission" date="2021-02" db="EMBL/GenBank/DDBJ databases">
        <title>Porcisia hertigi Genome sequencing and assembly.</title>
        <authorList>
            <person name="Almutairi H."/>
            <person name="Gatherer D."/>
        </authorList>
    </citation>
    <scope>NUCLEOTIDE SEQUENCE [LARGE SCALE GENOMIC DNA]</scope>
    <source>
        <strain evidence="5 6">C119</strain>
    </source>
</reference>
<name>A0A836IH21_9TRYP</name>
<keyword evidence="6" id="KW-1185">Reference proteome</keyword>
<dbReference type="InterPro" id="IPR037009">
    <property type="entry name" value="mRNA_triPase_Cet1_sf"/>
</dbReference>
<evidence type="ECO:0000256" key="3">
    <source>
        <dbReference type="ARBA" id="ARBA00035028"/>
    </source>
</evidence>
<dbReference type="Proteomes" id="UP000674318">
    <property type="component" value="Unassembled WGS sequence"/>
</dbReference>
<comment type="caution">
    <text evidence="5">The sequence shown here is derived from an EMBL/GenBank/DDBJ whole genome shotgun (WGS) entry which is preliminary data.</text>
</comment>
<dbReference type="RefSeq" id="XP_067758531.1">
    <property type="nucleotide sequence ID" value="XM_067902638.1"/>
</dbReference>
<gene>
    <name evidence="5" type="ORF">JKF63_06689</name>
</gene>
<dbReference type="EC" id="3.6.1.74" evidence="3"/>
<keyword evidence="2" id="KW-0378">Hydrolase</keyword>
<accession>A0A836IH21</accession>
<dbReference type="GeneID" id="94292715"/>
<keyword evidence="1" id="KW-0507">mRNA processing</keyword>
<dbReference type="GO" id="GO:0140818">
    <property type="term" value="F:mRNA 5'-triphosphate monophosphatase activity"/>
    <property type="evidence" value="ECO:0007669"/>
    <property type="project" value="UniProtKB-EC"/>
</dbReference>
<dbReference type="Gene3D" id="3.20.100.10">
    <property type="entry name" value="mRNA triphosphatase Cet1-like"/>
    <property type="match status" value="1"/>
</dbReference>
<dbReference type="KEGG" id="phet:94292715"/>
<evidence type="ECO:0000256" key="2">
    <source>
        <dbReference type="ARBA" id="ARBA00022801"/>
    </source>
</evidence>
<comment type="catalytic activity">
    <reaction evidence="4">
        <text>a 5'-end triphospho-ribonucleoside in mRNA + H2O = a 5'-end diphospho-ribonucleoside in mRNA + phosphate + H(+)</text>
        <dbReference type="Rhea" id="RHEA:67004"/>
        <dbReference type="Rhea" id="RHEA-COMP:17164"/>
        <dbReference type="Rhea" id="RHEA-COMP:17165"/>
        <dbReference type="ChEBI" id="CHEBI:15377"/>
        <dbReference type="ChEBI" id="CHEBI:15378"/>
        <dbReference type="ChEBI" id="CHEBI:43474"/>
        <dbReference type="ChEBI" id="CHEBI:167616"/>
        <dbReference type="ChEBI" id="CHEBI:167618"/>
        <dbReference type="EC" id="3.6.1.74"/>
    </reaction>
    <physiologicalReaction direction="left-to-right" evidence="4">
        <dbReference type="Rhea" id="RHEA:67005"/>
    </physiologicalReaction>
</comment>
<protein>
    <recommendedName>
        <fullName evidence="3">mRNA 5'-phosphatase</fullName>
        <ecNumber evidence="3">3.6.1.74</ecNumber>
    </recommendedName>
</protein>
<dbReference type="InterPro" id="IPR033469">
    <property type="entry name" value="CYTH-like_dom_sf"/>
</dbReference>
<organism evidence="5 6">
    <name type="scientific">Porcisia hertigi</name>
    <dbReference type="NCBI Taxonomy" id="2761500"/>
    <lineage>
        <taxon>Eukaryota</taxon>
        <taxon>Discoba</taxon>
        <taxon>Euglenozoa</taxon>
        <taxon>Kinetoplastea</taxon>
        <taxon>Metakinetoplastina</taxon>
        <taxon>Trypanosomatida</taxon>
        <taxon>Trypanosomatidae</taxon>
        <taxon>Leishmaniinae</taxon>
        <taxon>Porcisia</taxon>
    </lineage>
</organism>
<dbReference type="OrthoDB" id="272739at2759"/>
<evidence type="ECO:0000313" key="5">
    <source>
        <dbReference type="EMBL" id="KAG5509379.1"/>
    </source>
</evidence>
<dbReference type="EMBL" id="JAFJZO010000014">
    <property type="protein sequence ID" value="KAG5509379.1"/>
    <property type="molecule type" value="Genomic_DNA"/>
</dbReference>
<evidence type="ECO:0000256" key="1">
    <source>
        <dbReference type="ARBA" id="ARBA00022664"/>
    </source>
</evidence>
<proteinExistence type="predicted"/>
<sequence>MQGLRGVPRYRDPLVRNVARVLLRGLQEQHHAPSSTKVELEVRLGSILAHTRARQLDMPIAIASPALIDETARNVYQFQAGISQQLLQGMQLSLLEAGLAARKDMGIPGGDNDVHLFLSNAKRLRCRYQRLHDATVGVRADGVQAAATYRDASLYNPLCLAQGVTVLSAEEKTRLAMVDMCCPGWCADVRFSLSAEKTVSVELTDATREVANASRYRVRACVPLGPFFSVQMTHSILNQDVWWYPPQSVRSFLEKQVKASPSPSPSSSSHAVGADTATFGVGTVIPTPVLFSTDKVVARIGRNDLETTTTEVEVEVNLPALLRAWRRVYGGAAASVYLSTTALVDTTCAGTSMIGNGSLKPSVPSSTIDDDADMRAVVMAEREDPYLLRVAEDLMSVVQLLTKVRVAE</sequence>